<dbReference type="Pfam" id="PF01490">
    <property type="entry name" value="Aa_trans"/>
    <property type="match status" value="1"/>
</dbReference>
<keyword evidence="11" id="KW-1185">Reference proteome</keyword>
<dbReference type="RefSeq" id="XP_031566135.1">
    <property type="nucleotide sequence ID" value="XM_031710275.1"/>
</dbReference>
<protein>
    <submittedName>
        <fullName evidence="12">Vesicular inhibitory amino acid transporter-like</fullName>
    </submittedName>
</protein>
<dbReference type="GO" id="GO:0005774">
    <property type="term" value="C:vacuolar membrane"/>
    <property type="evidence" value="ECO:0007669"/>
    <property type="project" value="TreeGrafter"/>
</dbReference>
<accession>A0A6P8IHI8</accession>
<feature type="transmembrane region" description="Helical" evidence="9">
    <location>
        <begin position="220"/>
        <end position="239"/>
    </location>
</feature>
<evidence type="ECO:0000256" key="6">
    <source>
        <dbReference type="ARBA" id="ARBA00022989"/>
    </source>
</evidence>
<dbReference type="InterPro" id="IPR013057">
    <property type="entry name" value="AA_transpt_TM"/>
</dbReference>
<sequence length="432" mass="48349">MDSSYEYCRLNDLSEVEKEVTEVEEDPKYSYKITNLDAFWNTCSSIQGLGVLSMPLAASYGGWWFIISTIAVALISNYTAKILVRCLYRQHPILGYTRVRKTYADVGQAVWPTYGQYMVLVAKFLELLFQAASNPIACGEALHFLCPSIPVSTRTWILIFGLAMIPNICLNSVILLSKISMVTIVLGFGTFGTVIGYSVYQVPSWDIKDLLVFQPEKFPISLGLLVASYSAQIFLVVLEGSMRTPEKFNKVLNSGYVFMTLLKIALGVFGFLTFGRNVNEVVTNNLPTYFLVPINTIVIFLAFTGYSLPMFAVFDMMESSARSFLGKRCLDEYGQRPNTFCKYLIRINLVGITIVLATTIPHFSLILAFIGSLSCTSLALIFPCLFYIKLHWDEITWYELVLDAVIVVFGLLIAVSGLTYSTIDLLDVLSKN</sequence>
<comment type="similarity">
    <text evidence="2">Belongs to the amino acid/polyamine transporter 2 family.</text>
</comment>
<dbReference type="OrthoDB" id="6021076at2759"/>
<feature type="domain" description="Amino acid transporter transmembrane" evidence="10">
    <location>
        <begin position="32"/>
        <end position="419"/>
    </location>
</feature>
<dbReference type="GO" id="GO:0006836">
    <property type="term" value="P:neurotransmitter transport"/>
    <property type="evidence" value="ECO:0007669"/>
    <property type="project" value="UniProtKB-KW"/>
</dbReference>
<dbReference type="AlphaFoldDB" id="A0A6P8IHI8"/>
<evidence type="ECO:0000256" key="2">
    <source>
        <dbReference type="ARBA" id="ARBA00008066"/>
    </source>
</evidence>
<evidence type="ECO:0000256" key="5">
    <source>
        <dbReference type="ARBA" id="ARBA00022775"/>
    </source>
</evidence>
<dbReference type="KEGG" id="aten:116301242"/>
<feature type="transmembrane region" description="Helical" evidence="9">
    <location>
        <begin position="343"/>
        <end position="360"/>
    </location>
</feature>
<feature type="transmembrane region" description="Helical" evidence="9">
    <location>
        <begin position="294"/>
        <end position="314"/>
    </location>
</feature>
<proteinExistence type="inferred from homology"/>
<keyword evidence="4 9" id="KW-0812">Transmembrane</keyword>
<organism evidence="11 12">
    <name type="scientific">Actinia tenebrosa</name>
    <name type="common">Australian red waratah sea anemone</name>
    <dbReference type="NCBI Taxonomy" id="6105"/>
    <lineage>
        <taxon>Eukaryota</taxon>
        <taxon>Metazoa</taxon>
        <taxon>Cnidaria</taxon>
        <taxon>Anthozoa</taxon>
        <taxon>Hexacorallia</taxon>
        <taxon>Actiniaria</taxon>
        <taxon>Actiniidae</taxon>
        <taxon>Actinia</taxon>
    </lineage>
</organism>
<evidence type="ECO:0000313" key="11">
    <source>
        <dbReference type="Proteomes" id="UP000515163"/>
    </source>
</evidence>
<keyword evidence="6 9" id="KW-1133">Transmembrane helix</keyword>
<evidence type="ECO:0000256" key="9">
    <source>
        <dbReference type="SAM" id="Phobius"/>
    </source>
</evidence>
<keyword evidence="8" id="KW-0968">Cytoplasmic vesicle</keyword>
<evidence type="ECO:0000259" key="10">
    <source>
        <dbReference type="Pfam" id="PF01490"/>
    </source>
</evidence>
<dbReference type="GO" id="GO:0030659">
    <property type="term" value="C:cytoplasmic vesicle membrane"/>
    <property type="evidence" value="ECO:0007669"/>
    <property type="project" value="UniProtKB-SubCell"/>
</dbReference>
<evidence type="ECO:0000256" key="3">
    <source>
        <dbReference type="ARBA" id="ARBA00022448"/>
    </source>
</evidence>
<keyword evidence="5" id="KW-0532">Neurotransmitter transport</keyword>
<reference evidence="12" key="1">
    <citation type="submission" date="2025-08" db="UniProtKB">
        <authorList>
            <consortium name="RefSeq"/>
        </authorList>
    </citation>
    <scope>IDENTIFICATION</scope>
    <source>
        <tissue evidence="12">Tentacle</tissue>
    </source>
</reference>
<dbReference type="PANTHER" id="PTHR22950:SF689">
    <property type="entry name" value="VESICULAR INHIBITORY AMINO ACID TRANSPORTER"/>
    <property type="match status" value="1"/>
</dbReference>
<evidence type="ECO:0000256" key="4">
    <source>
        <dbReference type="ARBA" id="ARBA00022692"/>
    </source>
</evidence>
<dbReference type="Proteomes" id="UP000515163">
    <property type="component" value="Unplaced"/>
</dbReference>
<feature type="transmembrane region" description="Helical" evidence="9">
    <location>
        <begin position="62"/>
        <end position="80"/>
    </location>
</feature>
<dbReference type="GeneID" id="116301242"/>
<name>A0A6P8IHI8_ACTTE</name>
<dbReference type="InParanoid" id="A0A6P8IHI8"/>
<dbReference type="GO" id="GO:0015179">
    <property type="term" value="F:L-amino acid transmembrane transporter activity"/>
    <property type="evidence" value="ECO:0007669"/>
    <property type="project" value="TreeGrafter"/>
</dbReference>
<feature type="transmembrane region" description="Helical" evidence="9">
    <location>
        <begin position="251"/>
        <end position="274"/>
    </location>
</feature>
<gene>
    <name evidence="12" type="primary">LOC116301242</name>
</gene>
<dbReference type="PANTHER" id="PTHR22950">
    <property type="entry name" value="AMINO ACID TRANSPORTER"/>
    <property type="match status" value="1"/>
</dbReference>
<keyword evidence="7 9" id="KW-0472">Membrane</keyword>
<evidence type="ECO:0000256" key="7">
    <source>
        <dbReference type="ARBA" id="ARBA00023136"/>
    </source>
</evidence>
<feature type="transmembrane region" description="Helical" evidence="9">
    <location>
        <begin position="400"/>
        <end position="423"/>
    </location>
</feature>
<feature type="transmembrane region" description="Helical" evidence="9">
    <location>
        <begin position="179"/>
        <end position="200"/>
    </location>
</feature>
<evidence type="ECO:0000256" key="8">
    <source>
        <dbReference type="ARBA" id="ARBA00023329"/>
    </source>
</evidence>
<evidence type="ECO:0000256" key="1">
    <source>
        <dbReference type="ARBA" id="ARBA00004439"/>
    </source>
</evidence>
<evidence type="ECO:0000313" key="12">
    <source>
        <dbReference type="RefSeq" id="XP_031566135.1"/>
    </source>
</evidence>
<keyword evidence="3" id="KW-0813">Transport</keyword>
<comment type="subcellular location">
    <subcellularLocation>
        <location evidence="1">Cytoplasmic vesicle membrane</location>
        <topology evidence="1">Multi-pass membrane protein</topology>
    </subcellularLocation>
</comment>
<feature type="transmembrane region" description="Helical" evidence="9">
    <location>
        <begin position="366"/>
        <end position="388"/>
    </location>
</feature>